<dbReference type="Pfam" id="PF03009">
    <property type="entry name" value="GDPD"/>
    <property type="match status" value="1"/>
</dbReference>
<dbReference type="EMBL" id="QEWR01000002">
    <property type="protein sequence ID" value="PWD84625.1"/>
    <property type="molecule type" value="Genomic_DNA"/>
</dbReference>
<dbReference type="RefSeq" id="WP_109235788.1">
    <property type="nucleotide sequence ID" value="NZ_BMXZ01000001.1"/>
</dbReference>
<dbReference type="GO" id="GO:0008081">
    <property type="term" value="F:phosphoric diester hydrolase activity"/>
    <property type="evidence" value="ECO:0007669"/>
    <property type="project" value="InterPro"/>
</dbReference>
<dbReference type="PANTHER" id="PTHR46211:SF1">
    <property type="entry name" value="GLYCEROPHOSPHODIESTER PHOSPHODIESTERASE, CYTOPLASMIC"/>
    <property type="match status" value="1"/>
</dbReference>
<dbReference type="Gene3D" id="3.20.20.190">
    <property type="entry name" value="Phosphatidylinositol (PI) phosphodiesterase"/>
    <property type="match status" value="1"/>
</dbReference>
<dbReference type="PANTHER" id="PTHR46211">
    <property type="entry name" value="GLYCEROPHOSPHORYL DIESTER PHOSPHODIESTERASE"/>
    <property type="match status" value="1"/>
</dbReference>
<evidence type="ECO:0000313" key="2">
    <source>
        <dbReference type="EMBL" id="PWD84625.1"/>
    </source>
</evidence>
<dbReference type="InterPro" id="IPR017946">
    <property type="entry name" value="PLC-like_Pdiesterase_TIM-brl"/>
</dbReference>
<dbReference type="PROSITE" id="PS51704">
    <property type="entry name" value="GP_PDE"/>
    <property type="match status" value="1"/>
</dbReference>
<dbReference type="Proteomes" id="UP000244948">
    <property type="component" value="Unassembled WGS sequence"/>
</dbReference>
<organism evidence="2 3">
    <name type="scientific">Ignatzschineria indica</name>
    <dbReference type="NCBI Taxonomy" id="472583"/>
    <lineage>
        <taxon>Bacteria</taxon>
        <taxon>Pseudomonadati</taxon>
        <taxon>Pseudomonadota</taxon>
        <taxon>Gammaproteobacteria</taxon>
        <taxon>Cardiobacteriales</taxon>
        <taxon>Ignatzschineriaceae</taxon>
        <taxon>Ignatzschineria</taxon>
    </lineage>
</organism>
<dbReference type="GO" id="GO:0006629">
    <property type="term" value="P:lipid metabolic process"/>
    <property type="evidence" value="ECO:0007669"/>
    <property type="project" value="InterPro"/>
</dbReference>
<gene>
    <name evidence="2" type="ORF">DC082_03580</name>
</gene>
<name>A0A2U2AN76_9GAMM</name>
<dbReference type="AlphaFoldDB" id="A0A2U2AN76"/>
<proteinExistence type="predicted"/>
<evidence type="ECO:0000259" key="1">
    <source>
        <dbReference type="PROSITE" id="PS51704"/>
    </source>
</evidence>
<sequence>MSLYQKGLSTEPKVIAHRGAGKSAPENTLAAFRHAFQEGYRYFTCDIRCSEDRELFLLHDADLERTTNGYGRADELSWDQLSKLEAGSYYSPLYMGESIPRFEAVVNFIISNYCRLNIEVKSGAIDDRELGRIVAERLYRKIIDRLDACVDILFDEDLDRLFERLFNEMLDGPTDYCIKNQFLITSSSPLILEGAFTAQPWIPRGYIVDPDDNRFLDRGVNREVDRDVDREALFSLLKNLKCSALIIPKEFVTPQLVERCRQESYLLFVTVVDEIIEIDQLLKMGVDSVITDNIDAAACFS</sequence>
<comment type="caution">
    <text evidence="2">The sequence shown here is derived from an EMBL/GenBank/DDBJ whole genome shotgun (WGS) entry which is preliminary data.</text>
</comment>
<dbReference type="SUPFAM" id="SSF51695">
    <property type="entry name" value="PLC-like phosphodiesterases"/>
    <property type="match status" value="1"/>
</dbReference>
<evidence type="ECO:0000313" key="3">
    <source>
        <dbReference type="Proteomes" id="UP000244948"/>
    </source>
</evidence>
<keyword evidence="3" id="KW-1185">Reference proteome</keyword>
<feature type="domain" description="GP-PDE" evidence="1">
    <location>
        <begin position="12"/>
        <end position="301"/>
    </location>
</feature>
<protein>
    <recommendedName>
        <fullName evidence="1">GP-PDE domain-containing protein</fullName>
    </recommendedName>
</protein>
<reference evidence="2 3" key="1">
    <citation type="journal article" date="2018" name="Genome Announc.">
        <title>Ignatzschineria cameli sp. nov., isolated from necrotic foot tissue of dromedaries (Camelus dromedarius) and associated maggots (Wohlfahrtia species) in Dubai.</title>
        <authorList>
            <person name="Tsang C.C."/>
            <person name="Tang J.Y."/>
            <person name="Fong J.Y."/>
            <person name="Kinne J."/>
            <person name="Lee H.H."/>
            <person name="Joseph M."/>
            <person name="Jose S."/>
            <person name="Schuster R.K."/>
            <person name="Tang Y."/>
            <person name="Sivakumar S."/>
            <person name="Chen J.H."/>
            <person name="Teng J.L."/>
            <person name="Lau S.K."/>
            <person name="Wernery U."/>
            <person name="Woo P.C."/>
        </authorList>
    </citation>
    <scope>NUCLEOTIDE SEQUENCE [LARGE SCALE GENOMIC DNA]</scope>
    <source>
        <strain evidence="2 3">KCTC 22643</strain>
    </source>
</reference>
<accession>A0A2U2AN76</accession>
<dbReference type="InterPro" id="IPR030395">
    <property type="entry name" value="GP_PDE_dom"/>
</dbReference>